<dbReference type="EMBL" id="BKCJ011617280">
    <property type="protein sequence ID" value="GFD44239.1"/>
    <property type="molecule type" value="Genomic_DNA"/>
</dbReference>
<reference evidence="1" key="1">
    <citation type="journal article" date="2019" name="Sci. Rep.">
        <title>Draft genome of Tanacetum cinerariifolium, the natural source of mosquito coil.</title>
        <authorList>
            <person name="Yamashiro T."/>
            <person name="Shiraishi A."/>
            <person name="Satake H."/>
            <person name="Nakayama K."/>
        </authorList>
    </citation>
    <scope>NUCLEOTIDE SEQUENCE</scope>
</reference>
<comment type="caution">
    <text evidence="1">The sequence shown here is derived from an EMBL/GenBank/DDBJ whole genome shotgun (WGS) entry which is preliminary data.</text>
</comment>
<dbReference type="AlphaFoldDB" id="A0A699WBS5"/>
<protein>
    <submittedName>
        <fullName evidence="1">Uncharacterized protein</fullName>
    </submittedName>
</protein>
<accession>A0A699WBS5</accession>
<evidence type="ECO:0000313" key="1">
    <source>
        <dbReference type="EMBL" id="GFD44239.1"/>
    </source>
</evidence>
<proteinExistence type="predicted"/>
<feature type="non-terminal residue" evidence="1">
    <location>
        <position position="144"/>
    </location>
</feature>
<sequence>KTKLQQEQESLSYEVAMRLQEELDEEERKRMARVHEAAQSFTEEEWENIRARVEADEELTQRLQVEERNKYSEVDQVKMLVDLINQRKRYFAAQKAKAKRKKPMTQAQQRTYMSNYIKHMGSHTLQQLKGYLFDENTLFETTMR</sequence>
<feature type="non-terminal residue" evidence="1">
    <location>
        <position position="1"/>
    </location>
</feature>
<organism evidence="1">
    <name type="scientific">Tanacetum cinerariifolium</name>
    <name type="common">Dalmatian daisy</name>
    <name type="synonym">Chrysanthemum cinerariifolium</name>
    <dbReference type="NCBI Taxonomy" id="118510"/>
    <lineage>
        <taxon>Eukaryota</taxon>
        <taxon>Viridiplantae</taxon>
        <taxon>Streptophyta</taxon>
        <taxon>Embryophyta</taxon>
        <taxon>Tracheophyta</taxon>
        <taxon>Spermatophyta</taxon>
        <taxon>Magnoliopsida</taxon>
        <taxon>eudicotyledons</taxon>
        <taxon>Gunneridae</taxon>
        <taxon>Pentapetalae</taxon>
        <taxon>asterids</taxon>
        <taxon>campanulids</taxon>
        <taxon>Asterales</taxon>
        <taxon>Asteraceae</taxon>
        <taxon>Asteroideae</taxon>
        <taxon>Anthemideae</taxon>
        <taxon>Anthemidinae</taxon>
        <taxon>Tanacetum</taxon>
    </lineage>
</organism>
<gene>
    <name evidence="1" type="ORF">Tci_916208</name>
</gene>
<name>A0A699WBS5_TANCI</name>